<proteinExistence type="predicted"/>
<dbReference type="eggNOG" id="ENOG502S2AH">
    <property type="taxonomic scope" value="Eukaryota"/>
</dbReference>
<sequence length="648" mass="74139">EGLITGHRPPPTDNSPSAYLRMRCPLCFGGPGQQTEGEPDFIVCLDACFTQKRAHNPRQGSLHDPINPTTSVFLSEEELTRMETHVETLRPSRQSKAAPGNTQPVDKCEEGMRVPASVLDGCNDTFTAADEKRTKPSTRFFADTGLMALLCRHDRVLWLCNMTSSGEKQHYALALIAKLLEHLPSRSTLGVLYDVACQLERSCRKFNLLSEDVLSRISFAVSVFHAYGHQWPCQLVYHPRKRQGFGLSDGEGCERLWSALKFLISVLRVSGFHQRLFVLDNQVRHLDARLLFKYGEWLHTKWSTCRQRMSKARGAVVVSRKTTADLHAAWLEQVQYQTRPLPRTFQSQSDAELTRLLALENTVKQHREDVRALERWLVSDSPGDSVDIATQLTIARDTLSRSSETLRRRIASLGTPARIEFSRLKGDIYLQARMEALAVKTRIRDRLRQRKFEMSRVVERPYRESSKENNLSSNIETSMKKREPAIKRLVVRYNSLCCDLERMIAERKAPSGSIAPARLIPDSIWQLDVDDDIWQDVGLAEASGAPPDWLSNDAVRSGIRSALEIARCEEEERRLILERRRIQEWFSEEWKAVNEACNNHSESLLRVLLFLLLRRRDELTMLYAEWEPKVRTITCTISKPWGPTSDDI</sequence>
<dbReference type="Proteomes" id="UP000053558">
    <property type="component" value="Unassembled WGS sequence"/>
</dbReference>
<feature type="region of interest" description="Disordered" evidence="1">
    <location>
        <begin position="89"/>
        <end position="108"/>
    </location>
</feature>
<accession>R7SGY6</accession>
<dbReference type="InterPro" id="IPR040521">
    <property type="entry name" value="KDZ"/>
</dbReference>
<reference evidence="3" key="1">
    <citation type="journal article" date="2012" name="Science">
        <title>The Paleozoic origin of enzymatic lignin decomposition reconstructed from 31 fungal genomes.</title>
        <authorList>
            <person name="Floudas D."/>
            <person name="Binder M."/>
            <person name="Riley R."/>
            <person name="Barry K."/>
            <person name="Blanchette R.A."/>
            <person name="Henrissat B."/>
            <person name="Martinez A.T."/>
            <person name="Otillar R."/>
            <person name="Spatafora J.W."/>
            <person name="Yadav J.S."/>
            <person name="Aerts A."/>
            <person name="Benoit I."/>
            <person name="Boyd A."/>
            <person name="Carlson A."/>
            <person name="Copeland A."/>
            <person name="Coutinho P.M."/>
            <person name="de Vries R.P."/>
            <person name="Ferreira P."/>
            <person name="Findley K."/>
            <person name="Foster B."/>
            <person name="Gaskell J."/>
            <person name="Glotzer D."/>
            <person name="Gorecki P."/>
            <person name="Heitman J."/>
            <person name="Hesse C."/>
            <person name="Hori C."/>
            <person name="Igarashi K."/>
            <person name="Jurgens J.A."/>
            <person name="Kallen N."/>
            <person name="Kersten P."/>
            <person name="Kohler A."/>
            <person name="Kuees U."/>
            <person name="Kumar T.K.A."/>
            <person name="Kuo A."/>
            <person name="LaButti K."/>
            <person name="Larrondo L.F."/>
            <person name="Lindquist E."/>
            <person name="Ling A."/>
            <person name="Lombard V."/>
            <person name="Lucas S."/>
            <person name="Lundell T."/>
            <person name="Martin R."/>
            <person name="McLaughlin D.J."/>
            <person name="Morgenstern I."/>
            <person name="Morin E."/>
            <person name="Murat C."/>
            <person name="Nagy L.G."/>
            <person name="Nolan M."/>
            <person name="Ohm R.A."/>
            <person name="Patyshakuliyeva A."/>
            <person name="Rokas A."/>
            <person name="Ruiz-Duenas F.J."/>
            <person name="Sabat G."/>
            <person name="Salamov A."/>
            <person name="Samejima M."/>
            <person name="Schmutz J."/>
            <person name="Slot J.C."/>
            <person name="St John F."/>
            <person name="Stenlid J."/>
            <person name="Sun H."/>
            <person name="Sun S."/>
            <person name="Syed K."/>
            <person name="Tsang A."/>
            <person name="Wiebenga A."/>
            <person name="Young D."/>
            <person name="Pisabarro A."/>
            <person name="Eastwood D.C."/>
            <person name="Martin F."/>
            <person name="Cullen D."/>
            <person name="Grigoriev I.V."/>
            <person name="Hibbett D.S."/>
        </authorList>
    </citation>
    <scope>NUCLEOTIDE SEQUENCE [LARGE SCALE GENOMIC DNA]</scope>
    <source>
        <strain evidence="3">RWD-64-598 SS2</strain>
    </source>
</reference>
<feature type="non-terminal residue" evidence="2">
    <location>
        <position position="1"/>
    </location>
</feature>
<dbReference type="PANTHER" id="PTHR33096:SF1">
    <property type="entry name" value="CXC1-LIKE CYSTEINE CLUSTER ASSOCIATED WITH KDZ TRANSPOSASES DOMAIN-CONTAINING PROTEIN"/>
    <property type="match status" value="1"/>
</dbReference>
<evidence type="ECO:0000313" key="3">
    <source>
        <dbReference type="Proteomes" id="UP000053558"/>
    </source>
</evidence>
<dbReference type="OrthoDB" id="3237105at2759"/>
<organism evidence="2 3">
    <name type="scientific">Coniophora puteana (strain RWD-64-598)</name>
    <name type="common">Brown rot fungus</name>
    <dbReference type="NCBI Taxonomy" id="741705"/>
    <lineage>
        <taxon>Eukaryota</taxon>
        <taxon>Fungi</taxon>
        <taxon>Dikarya</taxon>
        <taxon>Basidiomycota</taxon>
        <taxon>Agaricomycotina</taxon>
        <taxon>Agaricomycetes</taxon>
        <taxon>Agaricomycetidae</taxon>
        <taxon>Boletales</taxon>
        <taxon>Coniophorineae</taxon>
        <taxon>Coniophoraceae</taxon>
        <taxon>Coniophora</taxon>
    </lineage>
</organism>
<dbReference type="PANTHER" id="PTHR33096">
    <property type="entry name" value="CXC2 DOMAIN-CONTAINING PROTEIN"/>
    <property type="match status" value="1"/>
</dbReference>
<evidence type="ECO:0008006" key="4">
    <source>
        <dbReference type="Google" id="ProtNLM"/>
    </source>
</evidence>
<dbReference type="Pfam" id="PF18758">
    <property type="entry name" value="KDZ"/>
    <property type="match status" value="1"/>
</dbReference>
<dbReference type="KEGG" id="cput:CONPUDRAFT_18808"/>
<feature type="compositionally biased region" description="Polar residues" evidence="1">
    <location>
        <begin position="91"/>
        <end position="104"/>
    </location>
</feature>
<evidence type="ECO:0000256" key="1">
    <source>
        <dbReference type="SAM" id="MobiDB-lite"/>
    </source>
</evidence>
<gene>
    <name evidence="2" type="ORF">CONPUDRAFT_18808</name>
</gene>
<name>R7SGY6_CONPW</name>
<feature type="non-terminal residue" evidence="2">
    <location>
        <position position="648"/>
    </location>
</feature>
<dbReference type="EMBL" id="JH711592">
    <property type="protein sequence ID" value="EIW74314.1"/>
    <property type="molecule type" value="Genomic_DNA"/>
</dbReference>
<dbReference type="OMA" id="CEEGMRV"/>
<evidence type="ECO:0000313" key="2">
    <source>
        <dbReference type="EMBL" id="EIW74314.1"/>
    </source>
</evidence>
<dbReference type="RefSeq" id="XP_007775320.1">
    <property type="nucleotide sequence ID" value="XM_007777130.1"/>
</dbReference>
<dbReference type="AlphaFoldDB" id="R7SGY6"/>
<keyword evidence="3" id="KW-1185">Reference proteome</keyword>
<protein>
    <recommendedName>
        <fullName evidence="4">CxC1-like cysteine cluster associated with KDZ transposases domain-containing protein</fullName>
    </recommendedName>
</protein>
<dbReference type="GeneID" id="19206500"/>